<evidence type="ECO:0000256" key="1">
    <source>
        <dbReference type="ARBA" id="ARBA00004123"/>
    </source>
</evidence>
<protein>
    <recommendedName>
        <fullName evidence="8">Transcriptional coactivator Hfi1/Transcriptional adapter 1</fullName>
    </recommendedName>
</protein>
<dbReference type="GO" id="GO:0005634">
    <property type="term" value="C:nucleus"/>
    <property type="evidence" value="ECO:0007669"/>
    <property type="project" value="UniProtKB-SubCell"/>
</dbReference>
<evidence type="ECO:0000313" key="6">
    <source>
        <dbReference type="EMBL" id="CAH9141017.1"/>
    </source>
</evidence>
<organism evidence="6 7">
    <name type="scientific">Cuscuta epithymum</name>
    <dbReference type="NCBI Taxonomy" id="186058"/>
    <lineage>
        <taxon>Eukaryota</taxon>
        <taxon>Viridiplantae</taxon>
        <taxon>Streptophyta</taxon>
        <taxon>Embryophyta</taxon>
        <taxon>Tracheophyta</taxon>
        <taxon>Spermatophyta</taxon>
        <taxon>Magnoliopsida</taxon>
        <taxon>eudicotyledons</taxon>
        <taxon>Gunneridae</taxon>
        <taxon>Pentapetalae</taxon>
        <taxon>asterids</taxon>
        <taxon>lamiids</taxon>
        <taxon>Solanales</taxon>
        <taxon>Convolvulaceae</taxon>
        <taxon>Cuscuteae</taxon>
        <taxon>Cuscuta</taxon>
        <taxon>Cuscuta subgen. Cuscuta</taxon>
    </lineage>
</organism>
<evidence type="ECO:0000256" key="2">
    <source>
        <dbReference type="ARBA" id="ARBA00023015"/>
    </source>
</evidence>
<evidence type="ECO:0000256" key="4">
    <source>
        <dbReference type="ARBA" id="ARBA00023242"/>
    </source>
</evidence>
<sequence>MKPPQPHQQSRINLVELKSQIVRKLGPERSKQYFHYLSRLLGMKIGKVEFDKLCFRILGRENLSLHNHFIRSILKNACSAKVPPSNHDDNELLVHATAGSNKETSGDAVERNGPLGTKGKSISTSLRPTITRPCDSKVIEENRDYIAPRVDDLGVDPTKVSVLTIPTSVPVSVHNKDGVRNEGEESRAKVQPQAPLGIPLCNVRTLPLMSDSKRVCTSGALLDTLTLRERMEQIAIKHDLEGVPIDCANLLNKGLDSYLKSIIIHTVQLVEARSRREVTKPIKKHPINGKLVNGKELRTCRPLEVIKENTPPSVISLQDFRVAMEMNPQQLGADWPLLLERICTESFDE</sequence>
<name>A0AAV0G0C9_9ASTE</name>
<keyword evidence="7" id="KW-1185">Reference proteome</keyword>
<dbReference type="PANTHER" id="PTHR21277:SF5">
    <property type="entry name" value="TRANSCRIPTIONAL ADAPTER 1"/>
    <property type="match status" value="1"/>
</dbReference>
<dbReference type="GO" id="GO:0000124">
    <property type="term" value="C:SAGA complex"/>
    <property type="evidence" value="ECO:0007669"/>
    <property type="project" value="TreeGrafter"/>
</dbReference>
<gene>
    <name evidence="6" type="ORF">CEPIT_LOCUS38806</name>
</gene>
<reference evidence="6" key="1">
    <citation type="submission" date="2022-07" db="EMBL/GenBank/DDBJ databases">
        <authorList>
            <person name="Macas J."/>
            <person name="Novak P."/>
            <person name="Neumann P."/>
        </authorList>
    </citation>
    <scope>NUCLEOTIDE SEQUENCE</scope>
</reference>
<keyword evidence="3" id="KW-0804">Transcription</keyword>
<feature type="region of interest" description="Disordered" evidence="5">
    <location>
        <begin position="97"/>
        <end position="127"/>
    </location>
</feature>
<evidence type="ECO:0000256" key="5">
    <source>
        <dbReference type="SAM" id="MobiDB-lite"/>
    </source>
</evidence>
<dbReference type="CDD" id="cd22933">
    <property type="entry name" value="HFD_HFI1"/>
    <property type="match status" value="1"/>
</dbReference>
<dbReference type="GO" id="GO:0006357">
    <property type="term" value="P:regulation of transcription by RNA polymerase II"/>
    <property type="evidence" value="ECO:0007669"/>
    <property type="project" value="TreeGrafter"/>
</dbReference>
<accession>A0AAV0G0C9</accession>
<dbReference type="Pfam" id="PF12767">
    <property type="entry name" value="SAGA-Tad1"/>
    <property type="match status" value="1"/>
</dbReference>
<keyword evidence="2" id="KW-0805">Transcription regulation</keyword>
<evidence type="ECO:0008006" key="8">
    <source>
        <dbReference type="Google" id="ProtNLM"/>
    </source>
</evidence>
<comment type="subcellular location">
    <subcellularLocation>
        <location evidence="1">Nucleus</location>
    </subcellularLocation>
</comment>
<comment type="caution">
    <text evidence="6">The sequence shown here is derived from an EMBL/GenBank/DDBJ whole genome shotgun (WGS) entry which is preliminary data.</text>
</comment>
<proteinExistence type="predicted"/>
<dbReference type="AlphaFoldDB" id="A0AAV0G0C9"/>
<dbReference type="PANTHER" id="PTHR21277">
    <property type="entry name" value="TRANSCRIPTIONAL ADAPTER 1"/>
    <property type="match status" value="1"/>
</dbReference>
<dbReference type="Proteomes" id="UP001152523">
    <property type="component" value="Unassembled WGS sequence"/>
</dbReference>
<evidence type="ECO:0000313" key="7">
    <source>
        <dbReference type="Proteomes" id="UP001152523"/>
    </source>
</evidence>
<dbReference type="InterPro" id="IPR024738">
    <property type="entry name" value="Hfi1/Tada1"/>
</dbReference>
<dbReference type="GO" id="GO:0003713">
    <property type="term" value="F:transcription coactivator activity"/>
    <property type="evidence" value="ECO:0007669"/>
    <property type="project" value="TreeGrafter"/>
</dbReference>
<keyword evidence="4" id="KW-0539">Nucleus</keyword>
<evidence type="ECO:0000256" key="3">
    <source>
        <dbReference type="ARBA" id="ARBA00023163"/>
    </source>
</evidence>
<dbReference type="EMBL" id="CAMAPF010001028">
    <property type="protein sequence ID" value="CAH9141017.1"/>
    <property type="molecule type" value="Genomic_DNA"/>
</dbReference>